<gene>
    <name evidence="1" type="ORF">NU09_0860</name>
</gene>
<evidence type="ECO:0000313" key="2">
    <source>
        <dbReference type="Proteomes" id="UP000289775"/>
    </source>
</evidence>
<dbReference type="Proteomes" id="UP000289775">
    <property type="component" value="Unassembled WGS sequence"/>
</dbReference>
<proteinExistence type="predicted"/>
<organism evidence="1 2">
    <name type="scientific">Flavobacterium beibuense</name>
    <dbReference type="NCBI Taxonomy" id="657326"/>
    <lineage>
        <taxon>Bacteria</taxon>
        <taxon>Pseudomonadati</taxon>
        <taxon>Bacteroidota</taxon>
        <taxon>Flavobacteriia</taxon>
        <taxon>Flavobacteriales</taxon>
        <taxon>Flavobacteriaceae</taxon>
        <taxon>Flavobacterium</taxon>
    </lineage>
</organism>
<name>A0A444WEG7_9FLAO</name>
<protein>
    <submittedName>
        <fullName evidence="1">Uncharacterized protein</fullName>
    </submittedName>
</protein>
<accession>A0A444WEG7</accession>
<comment type="caution">
    <text evidence="1">The sequence shown here is derived from an EMBL/GenBank/DDBJ whole genome shotgun (WGS) entry which is preliminary data.</text>
</comment>
<dbReference type="AlphaFoldDB" id="A0A444WEG7"/>
<reference evidence="1 2" key="1">
    <citation type="submission" date="2014-12" db="EMBL/GenBank/DDBJ databases">
        <title>Genome sequence of Flavobacterium beibuense RSKm HC5.</title>
        <authorList>
            <person name="Kim J.F."/>
            <person name="Song J.Y."/>
            <person name="Kwak M.-J."/>
            <person name="Lee S.-W."/>
        </authorList>
    </citation>
    <scope>NUCLEOTIDE SEQUENCE [LARGE SCALE GENOMIC DNA]</scope>
    <source>
        <strain evidence="1 2">RSKm HC5</strain>
    </source>
</reference>
<sequence length="116" mass="13491">MNNVEKAKLFAVLFPEQLEEILERIAQAYQYLSLNEDNFRGSRVNGLFTFDFWYGNAEEVNDQIILYGSRLARDSTLFSEKLFKGKHALFTTDCIYKHAKGSTSRKYKQAVELFFG</sequence>
<evidence type="ECO:0000313" key="1">
    <source>
        <dbReference type="EMBL" id="RYJ44250.1"/>
    </source>
</evidence>
<keyword evidence="2" id="KW-1185">Reference proteome</keyword>
<dbReference type="EMBL" id="JUIW01000003">
    <property type="protein sequence ID" value="RYJ44250.1"/>
    <property type="molecule type" value="Genomic_DNA"/>
</dbReference>